<sequence length="100" mass="11528">MTLPSEILAGIDLKKELRGRYKEDSFFKKIVDSPRDFKNFTVEDGLVYLNDSEGKRLGVPNVLIGKRSVREIAISEAHTILAHLGSRKTLSYLRDHLWWK</sequence>
<feature type="non-terminal residue" evidence="1">
    <location>
        <position position="100"/>
    </location>
</feature>
<name>A0ACD3A1K0_9AGAR</name>
<accession>A0ACD3A1K0</accession>
<evidence type="ECO:0000313" key="2">
    <source>
        <dbReference type="Proteomes" id="UP000308600"/>
    </source>
</evidence>
<protein>
    <submittedName>
        <fullName evidence="1">Uncharacterized protein</fullName>
    </submittedName>
</protein>
<gene>
    <name evidence="1" type="ORF">BDN72DRAFT_780570</name>
</gene>
<organism evidence="1 2">
    <name type="scientific">Pluteus cervinus</name>
    <dbReference type="NCBI Taxonomy" id="181527"/>
    <lineage>
        <taxon>Eukaryota</taxon>
        <taxon>Fungi</taxon>
        <taxon>Dikarya</taxon>
        <taxon>Basidiomycota</taxon>
        <taxon>Agaricomycotina</taxon>
        <taxon>Agaricomycetes</taxon>
        <taxon>Agaricomycetidae</taxon>
        <taxon>Agaricales</taxon>
        <taxon>Pluteineae</taxon>
        <taxon>Pluteaceae</taxon>
        <taxon>Pluteus</taxon>
    </lineage>
</organism>
<dbReference type="EMBL" id="ML208947">
    <property type="protein sequence ID" value="TFK59550.1"/>
    <property type="molecule type" value="Genomic_DNA"/>
</dbReference>
<reference evidence="1 2" key="1">
    <citation type="journal article" date="2019" name="Nat. Ecol. Evol.">
        <title>Megaphylogeny resolves global patterns of mushroom evolution.</title>
        <authorList>
            <person name="Varga T."/>
            <person name="Krizsan K."/>
            <person name="Foldi C."/>
            <person name="Dima B."/>
            <person name="Sanchez-Garcia M."/>
            <person name="Sanchez-Ramirez S."/>
            <person name="Szollosi G.J."/>
            <person name="Szarkandi J.G."/>
            <person name="Papp V."/>
            <person name="Albert L."/>
            <person name="Andreopoulos W."/>
            <person name="Angelini C."/>
            <person name="Antonin V."/>
            <person name="Barry K.W."/>
            <person name="Bougher N.L."/>
            <person name="Buchanan P."/>
            <person name="Buyck B."/>
            <person name="Bense V."/>
            <person name="Catcheside P."/>
            <person name="Chovatia M."/>
            <person name="Cooper J."/>
            <person name="Damon W."/>
            <person name="Desjardin D."/>
            <person name="Finy P."/>
            <person name="Geml J."/>
            <person name="Haridas S."/>
            <person name="Hughes K."/>
            <person name="Justo A."/>
            <person name="Karasinski D."/>
            <person name="Kautmanova I."/>
            <person name="Kiss B."/>
            <person name="Kocsube S."/>
            <person name="Kotiranta H."/>
            <person name="LaButti K.M."/>
            <person name="Lechner B.E."/>
            <person name="Liimatainen K."/>
            <person name="Lipzen A."/>
            <person name="Lukacs Z."/>
            <person name="Mihaltcheva S."/>
            <person name="Morgado L.N."/>
            <person name="Niskanen T."/>
            <person name="Noordeloos M.E."/>
            <person name="Ohm R.A."/>
            <person name="Ortiz-Santana B."/>
            <person name="Ovrebo C."/>
            <person name="Racz N."/>
            <person name="Riley R."/>
            <person name="Savchenko A."/>
            <person name="Shiryaev A."/>
            <person name="Soop K."/>
            <person name="Spirin V."/>
            <person name="Szebenyi C."/>
            <person name="Tomsovsky M."/>
            <person name="Tulloss R.E."/>
            <person name="Uehling J."/>
            <person name="Grigoriev I.V."/>
            <person name="Vagvolgyi C."/>
            <person name="Papp T."/>
            <person name="Martin F.M."/>
            <person name="Miettinen O."/>
            <person name="Hibbett D.S."/>
            <person name="Nagy L.G."/>
        </authorList>
    </citation>
    <scope>NUCLEOTIDE SEQUENCE [LARGE SCALE GENOMIC DNA]</scope>
    <source>
        <strain evidence="1 2">NL-1719</strain>
    </source>
</reference>
<keyword evidence="2" id="KW-1185">Reference proteome</keyword>
<proteinExistence type="predicted"/>
<dbReference type="Proteomes" id="UP000308600">
    <property type="component" value="Unassembled WGS sequence"/>
</dbReference>
<evidence type="ECO:0000313" key="1">
    <source>
        <dbReference type="EMBL" id="TFK59550.1"/>
    </source>
</evidence>